<organism evidence="5 6">
    <name type="scientific">Jaapia argillacea MUCL 33604</name>
    <dbReference type="NCBI Taxonomy" id="933084"/>
    <lineage>
        <taxon>Eukaryota</taxon>
        <taxon>Fungi</taxon>
        <taxon>Dikarya</taxon>
        <taxon>Basidiomycota</taxon>
        <taxon>Agaricomycotina</taxon>
        <taxon>Agaricomycetes</taxon>
        <taxon>Agaricomycetidae</taxon>
        <taxon>Jaapiales</taxon>
        <taxon>Jaapiaceae</taxon>
        <taxon>Jaapia</taxon>
    </lineage>
</organism>
<dbReference type="Pfam" id="PF10342">
    <property type="entry name" value="Kre9_KNH"/>
    <property type="match status" value="1"/>
</dbReference>
<dbReference type="Proteomes" id="UP000027265">
    <property type="component" value="Unassembled WGS sequence"/>
</dbReference>
<protein>
    <recommendedName>
        <fullName evidence="4">Yeast cell wall synthesis Kre9/Knh1-like N-terminal domain-containing protein</fullName>
    </recommendedName>
</protein>
<dbReference type="InParanoid" id="A0A067Q425"/>
<keyword evidence="1 3" id="KW-0732">Signal</keyword>
<evidence type="ECO:0000256" key="3">
    <source>
        <dbReference type="SAM" id="SignalP"/>
    </source>
</evidence>
<dbReference type="AlphaFoldDB" id="A0A067Q425"/>
<feature type="signal peptide" evidence="3">
    <location>
        <begin position="1"/>
        <end position="22"/>
    </location>
</feature>
<feature type="compositionally biased region" description="Low complexity" evidence="2">
    <location>
        <begin position="161"/>
        <end position="233"/>
    </location>
</feature>
<feature type="chain" id="PRO_5001647241" description="Yeast cell wall synthesis Kre9/Knh1-like N-terminal domain-containing protein" evidence="3">
    <location>
        <begin position="23"/>
        <end position="259"/>
    </location>
</feature>
<keyword evidence="6" id="KW-1185">Reference proteome</keyword>
<dbReference type="EMBL" id="KL197712">
    <property type="protein sequence ID" value="KDQ61813.1"/>
    <property type="molecule type" value="Genomic_DNA"/>
</dbReference>
<dbReference type="InterPro" id="IPR052982">
    <property type="entry name" value="SRP1/TIP1-like"/>
</dbReference>
<dbReference type="OrthoDB" id="2432613at2759"/>
<name>A0A067Q425_9AGAM</name>
<sequence length="259" mass="25786">MFTLATFTALLASSSLLLAVRADPTPTAPGPGDSFNEGQQCSITWTPDTTGTWKTMSIELMTGDNFNMVHLTTVVTLDGTDPTKTPYTYPCPEVTPNSAIYFYQFSTPGSTTKYWTTRFTIAGANGQTTPPTNATQPGGAAIPWGTGALVNPSSGTPPPGTTGSSVVVSGSSSGSSSISSSVSSPSLISVPSSSSSGLVTKTAGTPAATGGSTSTGTGSSAAVSPATSSTSGASSLEWGVVKSAVVALGLTAVGFVVML</sequence>
<evidence type="ECO:0000256" key="1">
    <source>
        <dbReference type="ARBA" id="ARBA00022729"/>
    </source>
</evidence>
<dbReference type="STRING" id="933084.A0A067Q425"/>
<feature type="compositionally biased region" description="Polar residues" evidence="2">
    <location>
        <begin position="125"/>
        <end position="136"/>
    </location>
</feature>
<evidence type="ECO:0000259" key="4">
    <source>
        <dbReference type="Pfam" id="PF10342"/>
    </source>
</evidence>
<proteinExistence type="predicted"/>
<reference evidence="6" key="1">
    <citation type="journal article" date="2014" name="Proc. Natl. Acad. Sci. U.S.A.">
        <title>Extensive sampling of basidiomycete genomes demonstrates inadequacy of the white-rot/brown-rot paradigm for wood decay fungi.</title>
        <authorList>
            <person name="Riley R."/>
            <person name="Salamov A.A."/>
            <person name="Brown D.W."/>
            <person name="Nagy L.G."/>
            <person name="Floudas D."/>
            <person name="Held B.W."/>
            <person name="Levasseur A."/>
            <person name="Lombard V."/>
            <person name="Morin E."/>
            <person name="Otillar R."/>
            <person name="Lindquist E.A."/>
            <person name="Sun H."/>
            <person name="LaButti K.M."/>
            <person name="Schmutz J."/>
            <person name="Jabbour D."/>
            <person name="Luo H."/>
            <person name="Baker S.E."/>
            <person name="Pisabarro A.G."/>
            <person name="Walton J.D."/>
            <person name="Blanchette R.A."/>
            <person name="Henrissat B."/>
            <person name="Martin F."/>
            <person name="Cullen D."/>
            <person name="Hibbett D.S."/>
            <person name="Grigoriev I.V."/>
        </authorList>
    </citation>
    <scope>NUCLEOTIDE SEQUENCE [LARGE SCALE GENOMIC DNA]</scope>
    <source>
        <strain evidence="6">MUCL 33604</strain>
    </source>
</reference>
<feature type="region of interest" description="Disordered" evidence="2">
    <location>
        <begin position="125"/>
        <end position="233"/>
    </location>
</feature>
<evidence type="ECO:0000256" key="2">
    <source>
        <dbReference type="SAM" id="MobiDB-lite"/>
    </source>
</evidence>
<accession>A0A067Q425</accession>
<dbReference type="PANTHER" id="PTHR40633">
    <property type="entry name" value="MATRIX PROTEIN, PUTATIVE (AFU_ORTHOLOGUE AFUA_8G05410)-RELATED"/>
    <property type="match status" value="1"/>
</dbReference>
<evidence type="ECO:0000313" key="5">
    <source>
        <dbReference type="EMBL" id="KDQ61813.1"/>
    </source>
</evidence>
<feature type="domain" description="Yeast cell wall synthesis Kre9/Knh1-like N-terminal" evidence="4">
    <location>
        <begin position="29"/>
        <end position="121"/>
    </location>
</feature>
<evidence type="ECO:0000313" key="6">
    <source>
        <dbReference type="Proteomes" id="UP000027265"/>
    </source>
</evidence>
<gene>
    <name evidence="5" type="ORF">JAAARDRAFT_55139</name>
</gene>
<dbReference type="PANTHER" id="PTHR40633:SF1">
    <property type="entry name" value="GPI ANCHORED SERINE-THREONINE RICH PROTEIN (AFU_ORTHOLOGUE AFUA_1G03630)"/>
    <property type="match status" value="1"/>
</dbReference>
<dbReference type="InterPro" id="IPR018466">
    <property type="entry name" value="Kre9/Knh1-like_N"/>
</dbReference>
<dbReference type="HOGENOM" id="CLU_078127_0_0_1"/>